<reference evidence="2" key="2">
    <citation type="submission" date="2021-04" db="EMBL/GenBank/DDBJ databases">
        <authorList>
            <person name="Gilroy R."/>
        </authorList>
    </citation>
    <scope>NUCLEOTIDE SEQUENCE</scope>
    <source>
        <strain evidence="2">CHK192-9172</strain>
    </source>
</reference>
<keyword evidence="1" id="KW-1133">Transmembrane helix</keyword>
<dbReference type="Pfam" id="PF06182">
    <property type="entry name" value="ABC2_membrane_6"/>
    <property type="match status" value="1"/>
</dbReference>
<accession>A0A9D2IG89</accession>
<dbReference type="Proteomes" id="UP000824024">
    <property type="component" value="Unassembled WGS sequence"/>
</dbReference>
<organism evidence="2 3">
    <name type="scientific">Candidatus Eubacterium avistercoris</name>
    <dbReference type="NCBI Taxonomy" id="2838567"/>
    <lineage>
        <taxon>Bacteria</taxon>
        <taxon>Bacillati</taxon>
        <taxon>Bacillota</taxon>
        <taxon>Clostridia</taxon>
        <taxon>Eubacteriales</taxon>
        <taxon>Eubacteriaceae</taxon>
        <taxon>Eubacterium</taxon>
    </lineage>
</organism>
<evidence type="ECO:0000256" key="1">
    <source>
        <dbReference type="SAM" id="Phobius"/>
    </source>
</evidence>
<feature type="transmembrane region" description="Helical" evidence="1">
    <location>
        <begin position="180"/>
        <end position="199"/>
    </location>
</feature>
<dbReference type="EMBL" id="DXCH01000164">
    <property type="protein sequence ID" value="HIZ07451.1"/>
    <property type="molecule type" value="Genomic_DNA"/>
</dbReference>
<gene>
    <name evidence="2" type="ORF">IAA08_05900</name>
</gene>
<sequence>MKKYFTLMKCGMSEGIMYRSNFLTGMLANFIQVAVLFFVWKSIFAYQPEVSGYTWEMMRKYVFVSFLCNSALSFGFEMQAADKIISGDIVLDLLKPVSYRSIVFCRTAGTALIEFFFTLILVGAVYLGVNGAAGIAPLRLLLFVVSLVLGQGIKLQIQYFFSLICFYTDNAYGVLKGREILTNFFSGALIPLAMFPDFIRTVIDRLPFSGIVYVPCSIFIGTFPMRECFEALLFQILWNVLLFLAGSIFWKKASTVISVYGG</sequence>
<dbReference type="PANTHER" id="PTHR36832:SF1">
    <property type="entry name" value="SLR1174 PROTEIN"/>
    <property type="match status" value="1"/>
</dbReference>
<protein>
    <submittedName>
        <fullName evidence="2">ABC-2 family transporter protein</fullName>
    </submittedName>
</protein>
<feature type="transmembrane region" description="Helical" evidence="1">
    <location>
        <begin position="132"/>
        <end position="150"/>
    </location>
</feature>
<name>A0A9D2IG89_9FIRM</name>
<keyword evidence="1" id="KW-0472">Membrane</keyword>
<dbReference type="InterPro" id="IPR010390">
    <property type="entry name" value="ABC-2_transporter-like"/>
</dbReference>
<evidence type="ECO:0000313" key="3">
    <source>
        <dbReference type="Proteomes" id="UP000824024"/>
    </source>
</evidence>
<feature type="transmembrane region" description="Helical" evidence="1">
    <location>
        <begin position="231"/>
        <end position="250"/>
    </location>
</feature>
<dbReference type="AlphaFoldDB" id="A0A9D2IG89"/>
<keyword evidence="1" id="KW-0812">Transmembrane</keyword>
<feature type="transmembrane region" description="Helical" evidence="1">
    <location>
        <begin position="206"/>
        <end position="225"/>
    </location>
</feature>
<reference evidence="2" key="1">
    <citation type="journal article" date="2021" name="PeerJ">
        <title>Extensive microbial diversity within the chicken gut microbiome revealed by metagenomics and culture.</title>
        <authorList>
            <person name="Gilroy R."/>
            <person name="Ravi A."/>
            <person name="Getino M."/>
            <person name="Pursley I."/>
            <person name="Horton D.L."/>
            <person name="Alikhan N.F."/>
            <person name="Baker D."/>
            <person name="Gharbi K."/>
            <person name="Hall N."/>
            <person name="Watson M."/>
            <person name="Adriaenssens E.M."/>
            <person name="Foster-Nyarko E."/>
            <person name="Jarju S."/>
            <person name="Secka A."/>
            <person name="Antonio M."/>
            <person name="Oren A."/>
            <person name="Chaudhuri R.R."/>
            <person name="La Ragione R."/>
            <person name="Hildebrand F."/>
            <person name="Pallen M.J."/>
        </authorList>
    </citation>
    <scope>NUCLEOTIDE SEQUENCE</scope>
    <source>
        <strain evidence="2">CHK192-9172</strain>
    </source>
</reference>
<evidence type="ECO:0000313" key="2">
    <source>
        <dbReference type="EMBL" id="HIZ07451.1"/>
    </source>
</evidence>
<feature type="transmembrane region" description="Helical" evidence="1">
    <location>
        <begin position="103"/>
        <end position="126"/>
    </location>
</feature>
<feature type="transmembrane region" description="Helical" evidence="1">
    <location>
        <begin position="21"/>
        <end position="40"/>
    </location>
</feature>
<comment type="caution">
    <text evidence="2">The sequence shown here is derived from an EMBL/GenBank/DDBJ whole genome shotgun (WGS) entry which is preliminary data.</text>
</comment>
<dbReference type="PANTHER" id="PTHR36832">
    <property type="entry name" value="SLR1174 PROTEIN-RELATED"/>
    <property type="match status" value="1"/>
</dbReference>
<proteinExistence type="predicted"/>